<dbReference type="Proteomes" id="UP000644610">
    <property type="component" value="Unassembled WGS sequence"/>
</dbReference>
<dbReference type="Pfam" id="PF00171">
    <property type="entry name" value="Aldedh"/>
    <property type="match status" value="1"/>
</dbReference>
<name>A0A8J3XNJ9_9ACTN</name>
<evidence type="ECO:0000256" key="1">
    <source>
        <dbReference type="ARBA" id="ARBA00009986"/>
    </source>
</evidence>
<evidence type="ECO:0000259" key="5">
    <source>
        <dbReference type="Pfam" id="PF00171"/>
    </source>
</evidence>
<dbReference type="PROSITE" id="PS00687">
    <property type="entry name" value="ALDEHYDE_DEHYDR_GLU"/>
    <property type="match status" value="1"/>
</dbReference>
<reference evidence="6" key="1">
    <citation type="submission" date="2021-01" db="EMBL/GenBank/DDBJ databases">
        <title>Whole genome shotgun sequence of Planotetraspora silvatica NBRC 100141.</title>
        <authorList>
            <person name="Komaki H."/>
            <person name="Tamura T."/>
        </authorList>
    </citation>
    <scope>NUCLEOTIDE SEQUENCE</scope>
    <source>
        <strain evidence="6">NBRC 100141</strain>
    </source>
</reference>
<dbReference type="RefSeq" id="WP_203975713.1">
    <property type="nucleotide sequence ID" value="NZ_BAAAKY010000014.1"/>
</dbReference>
<dbReference type="InterPro" id="IPR016163">
    <property type="entry name" value="Ald_DH_C"/>
</dbReference>
<dbReference type="InterPro" id="IPR016161">
    <property type="entry name" value="Ald_DH/histidinol_DH"/>
</dbReference>
<comment type="similarity">
    <text evidence="1 4">Belongs to the aldehyde dehydrogenase family.</text>
</comment>
<evidence type="ECO:0000256" key="4">
    <source>
        <dbReference type="RuleBase" id="RU003345"/>
    </source>
</evidence>
<dbReference type="SUPFAM" id="SSF53720">
    <property type="entry name" value="ALDH-like"/>
    <property type="match status" value="1"/>
</dbReference>
<gene>
    <name evidence="6" type="ORF">Psi02_37390</name>
</gene>
<evidence type="ECO:0000256" key="3">
    <source>
        <dbReference type="PROSITE-ProRule" id="PRU10007"/>
    </source>
</evidence>
<keyword evidence="2 4" id="KW-0560">Oxidoreductase</keyword>
<protein>
    <submittedName>
        <fullName evidence="6">Aldehyde dehydrogenase</fullName>
    </submittedName>
</protein>
<evidence type="ECO:0000313" key="7">
    <source>
        <dbReference type="Proteomes" id="UP000644610"/>
    </source>
</evidence>
<proteinExistence type="inferred from homology"/>
<dbReference type="PANTHER" id="PTHR11699">
    <property type="entry name" value="ALDEHYDE DEHYDROGENASE-RELATED"/>
    <property type="match status" value="1"/>
</dbReference>
<dbReference type="Gene3D" id="3.40.309.10">
    <property type="entry name" value="Aldehyde Dehydrogenase, Chain A, domain 2"/>
    <property type="match status" value="1"/>
</dbReference>
<comment type="caution">
    <text evidence="6">The sequence shown here is derived from an EMBL/GenBank/DDBJ whole genome shotgun (WGS) entry which is preliminary data.</text>
</comment>
<dbReference type="EMBL" id="BOOQ01000024">
    <property type="protein sequence ID" value="GII47315.1"/>
    <property type="molecule type" value="Genomic_DNA"/>
</dbReference>
<dbReference type="InterPro" id="IPR016162">
    <property type="entry name" value="Ald_DH_N"/>
</dbReference>
<feature type="domain" description="Aldehyde dehydrogenase" evidence="5">
    <location>
        <begin position="30"/>
        <end position="487"/>
    </location>
</feature>
<evidence type="ECO:0000256" key="2">
    <source>
        <dbReference type="ARBA" id="ARBA00023002"/>
    </source>
</evidence>
<dbReference type="AlphaFoldDB" id="A0A8J3XNJ9"/>
<evidence type="ECO:0000313" key="6">
    <source>
        <dbReference type="EMBL" id="GII47315.1"/>
    </source>
</evidence>
<dbReference type="FunFam" id="3.40.309.10:FF:000012">
    <property type="entry name" value="Betaine aldehyde dehydrogenase"/>
    <property type="match status" value="1"/>
</dbReference>
<dbReference type="InterPro" id="IPR015590">
    <property type="entry name" value="Aldehyde_DH_dom"/>
</dbReference>
<dbReference type="InterPro" id="IPR029510">
    <property type="entry name" value="Ald_DH_CS_GLU"/>
</dbReference>
<sequence length="503" mass="54408">MTTTTFGTVPPPIGGSEVWGAFIGGAFVDPGDEDTFTVMEAATGQPLARVVSGGAELVDRAVADARGAFRAWRDTSPRERGRLLRLVAAKIREHVDELAEIEAREVGKPRRDALRFDVSYSHAGYDYYAGLADTLHGEILDQGPIEARVVYEPYGVVAAILPFNWPPIHFTKKCAPALAAGNTVIVKPGEQAPLTVLRMVELANEVLPPGVLNAVPGIDAGRALASHPRVERITFTGATATGRRVLQSASEHLTYATMELGGKNALLILQDADLDVALDVALEGMFYNQGEACTSTARILVHDSIHDEFLERFARATEQLVVGDGLDPATDIGPMVDARQRDKVMAYLQTGLDEGARLVTQGRIPTDERLADGYWVPPTVLADVTADMTLAQEEIFGPIACVMRFTSEDEAIEICNGTDYGLTAAICTTDLVRAGRIADRLEVGMVFVNNYMRRSFLGSPFGGVKGSGFGRENAVETLHEFVRSKNIRFPSGRGKIPTWPPQD</sequence>
<dbReference type="Gene3D" id="3.40.605.10">
    <property type="entry name" value="Aldehyde Dehydrogenase, Chain A, domain 1"/>
    <property type="match status" value="1"/>
</dbReference>
<dbReference type="FunFam" id="3.40.605.10:FF:000007">
    <property type="entry name" value="NAD/NADP-dependent betaine aldehyde dehydrogenase"/>
    <property type="match status" value="1"/>
</dbReference>
<accession>A0A8J3XNJ9</accession>
<dbReference type="GO" id="GO:0016620">
    <property type="term" value="F:oxidoreductase activity, acting on the aldehyde or oxo group of donors, NAD or NADP as acceptor"/>
    <property type="evidence" value="ECO:0007669"/>
    <property type="project" value="InterPro"/>
</dbReference>
<keyword evidence="7" id="KW-1185">Reference proteome</keyword>
<feature type="active site" evidence="3">
    <location>
        <position position="259"/>
    </location>
</feature>
<organism evidence="6 7">
    <name type="scientific">Planotetraspora silvatica</name>
    <dbReference type="NCBI Taxonomy" id="234614"/>
    <lineage>
        <taxon>Bacteria</taxon>
        <taxon>Bacillati</taxon>
        <taxon>Actinomycetota</taxon>
        <taxon>Actinomycetes</taxon>
        <taxon>Streptosporangiales</taxon>
        <taxon>Streptosporangiaceae</taxon>
        <taxon>Planotetraspora</taxon>
    </lineage>
</organism>